<reference evidence="6 7" key="1">
    <citation type="journal article" date="2013" name="Nat. Commun.">
        <title>Genome sequence and functional genomic analysis of the oil-degrading bacterium Oleispira antarctica.</title>
        <authorList>
            <person name="Kube M."/>
            <person name="Chernikova T.N."/>
            <person name="Al-Ramahi Y."/>
            <person name="Beloqui A."/>
            <person name="Lopez-Cortez N."/>
            <person name="Guazzaroni M.E."/>
            <person name="Heipieper H.J."/>
            <person name="Klages S."/>
            <person name="Kotsyurbenko O.R."/>
            <person name="Langer I."/>
            <person name="Nechitaylo T.Y."/>
            <person name="Lunsdorf H."/>
            <person name="Fernandez M."/>
            <person name="Juarez S."/>
            <person name="Ciordia S."/>
            <person name="Singer A."/>
            <person name="Kagan O."/>
            <person name="Egorova O."/>
            <person name="Petit P.A."/>
            <person name="Stogios P."/>
            <person name="Kim Y."/>
            <person name="Tchigvintsev A."/>
            <person name="Flick R."/>
            <person name="Denaro R."/>
            <person name="Genovese M."/>
            <person name="Albar J.P."/>
            <person name="Reva O.N."/>
            <person name="Martinez-Gomariz M."/>
            <person name="Tran H."/>
            <person name="Ferrer M."/>
            <person name="Savchenko A."/>
            <person name="Yakunin A.F."/>
            <person name="Yakimov M.M."/>
            <person name="Golyshina O.V."/>
            <person name="Reinhardt R."/>
            <person name="Golyshin P.N."/>
        </authorList>
    </citation>
    <scope>NUCLEOTIDE SEQUENCE [LARGE SCALE GENOMIC DNA]</scope>
</reference>
<dbReference type="InterPro" id="IPR001129">
    <property type="entry name" value="Membr-assoc_MAPEG"/>
</dbReference>
<organism evidence="6 7">
    <name type="scientific">Oleispira antarctica RB-8</name>
    <dbReference type="NCBI Taxonomy" id="698738"/>
    <lineage>
        <taxon>Bacteria</taxon>
        <taxon>Pseudomonadati</taxon>
        <taxon>Pseudomonadota</taxon>
        <taxon>Gammaproteobacteria</taxon>
        <taxon>Oceanospirillales</taxon>
        <taxon>Oceanospirillaceae</taxon>
        <taxon>Oleispira</taxon>
    </lineage>
</organism>
<gene>
    <name evidence="6" type="ORF">OLEAN_C13600</name>
</gene>
<keyword evidence="2 5" id="KW-0812">Transmembrane</keyword>
<keyword evidence="3 5" id="KW-1133">Transmembrane helix</keyword>
<evidence type="ECO:0000256" key="3">
    <source>
        <dbReference type="ARBA" id="ARBA00022989"/>
    </source>
</evidence>
<dbReference type="EMBL" id="FO203512">
    <property type="protein sequence ID" value="CCK75536.1"/>
    <property type="molecule type" value="Genomic_DNA"/>
</dbReference>
<evidence type="ECO:0000256" key="1">
    <source>
        <dbReference type="ARBA" id="ARBA00004370"/>
    </source>
</evidence>
<proteinExistence type="predicted"/>
<evidence type="ECO:0000256" key="4">
    <source>
        <dbReference type="ARBA" id="ARBA00023136"/>
    </source>
</evidence>
<dbReference type="KEGG" id="oai:OLEAN_C13600"/>
<dbReference type="HOGENOM" id="CLU_110778_2_1_6"/>
<dbReference type="SUPFAM" id="SSF161084">
    <property type="entry name" value="MAPEG domain-like"/>
    <property type="match status" value="1"/>
</dbReference>
<keyword evidence="7" id="KW-1185">Reference proteome</keyword>
<evidence type="ECO:0000256" key="2">
    <source>
        <dbReference type="ARBA" id="ARBA00022692"/>
    </source>
</evidence>
<accession>R4YLD8</accession>
<dbReference type="GO" id="GO:0016020">
    <property type="term" value="C:membrane"/>
    <property type="evidence" value="ECO:0007669"/>
    <property type="project" value="UniProtKB-SubCell"/>
</dbReference>
<dbReference type="PANTHER" id="PTHR35371:SF1">
    <property type="entry name" value="BLR7753 PROTEIN"/>
    <property type="match status" value="1"/>
</dbReference>
<dbReference type="Proteomes" id="UP000032749">
    <property type="component" value="Chromosome"/>
</dbReference>
<feature type="transmembrane region" description="Helical" evidence="5">
    <location>
        <begin position="81"/>
        <end position="98"/>
    </location>
</feature>
<name>R4YLD8_OLEAN</name>
<dbReference type="PANTHER" id="PTHR35371">
    <property type="entry name" value="INNER MEMBRANE PROTEIN"/>
    <property type="match status" value="1"/>
</dbReference>
<protein>
    <submittedName>
        <fullName evidence="6">Uncharacterized protein</fullName>
    </submittedName>
</protein>
<dbReference type="InterPro" id="IPR023352">
    <property type="entry name" value="MAPEG-like_dom_sf"/>
</dbReference>
<feature type="transmembrane region" description="Helical" evidence="5">
    <location>
        <begin position="6"/>
        <end position="24"/>
    </location>
</feature>
<dbReference type="Gene3D" id="1.20.120.550">
    <property type="entry name" value="Membrane associated eicosanoid/glutathione metabolism-like domain"/>
    <property type="match status" value="1"/>
</dbReference>
<keyword evidence="4 5" id="KW-0472">Membrane</keyword>
<evidence type="ECO:0000256" key="5">
    <source>
        <dbReference type="SAM" id="Phobius"/>
    </source>
</evidence>
<dbReference type="OrthoDB" id="513661at2"/>
<dbReference type="AlphaFoldDB" id="R4YLD8"/>
<evidence type="ECO:0000313" key="7">
    <source>
        <dbReference type="Proteomes" id="UP000032749"/>
    </source>
</evidence>
<dbReference type="Pfam" id="PF01124">
    <property type="entry name" value="MAPEG"/>
    <property type="match status" value="1"/>
</dbReference>
<evidence type="ECO:0000313" key="6">
    <source>
        <dbReference type="EMBL" id="CCK75536.1"/>
    </source>
</evidence>
<sequence length="124" mass="13772">MTAAYWCVIIAILMPVLFTGLAKFTSGFRPKDNHNPRAYLDKLSGWRQRSNWAQQNTFESIPGFMVAVVIAHQMGGNQDNIDMLAISYIVIRVIYGALYIADIALLRSIAWGAGVACIIGLFFT</sequence>
<comment type="subcellular location">
    <subcellularLocation>
        <location evidence="1">Membrane</location>
    </subcellularLocation>
</comment>